<reference evidence="3" key="1">
    <citation type="submission" date="2020-05" db="EMBL/GenBank/DDBJ databases">
        <authorList>
            <person name="Chiriac C."/>
            <person name="Salcher M."/>
            <person name="Ghai R."/>
            <person name="Kavagutti S V."/>
        </authorList>
    </citation>
    <scope>NUCLEOTIDE SEQUENCE</scope>
</reference>
<keyword evidence="1" id="KW-0472">Membrane</keyword>
<dbReference type="AlphaFoldDB" id="A0A6J6JYL8"/>
<dbReference type="EMBL" id="CAEZTC010000004">
    <property type="protein sequence ID" value="CAB4549521.1"/>
    <property type="molecule type" value="Genomic_DNA"/>
</dbReference>
<accession>A0A6J6JYL8</accession>
<keyword evidence="1" id="KW-0812">Transmembrane</keyword>
<evidence type="ECO:0000256" key="1">
    <source>
        <dbReference type="SAM" id="Phobius"/>
    </source>
</evidence>
<sequence length="109" mass="12032">MASNPLNDPEWATRAVNFIDRIVGSIRKYTTQPLIIVARGIVFGLLAGFGIAVALVLVLIGLSRGLQSALDAVFEHEVSVWVSYFILSAIFLVIGIVLMRRRYTPEQES</sequence>
<proteinExistence type="predicted"/>
<feature type="transmembrane region" description="Helical" evidence="1">
    <location>
        <begin position="80"/>
        <end position="99"/>
    </location>
</feature>
<feature type="transmembrane region" description="Helical" evidence="1">
    <location>
        <begin position="36"/>
        <end position="60"/>
    </location>
</feature>
<evidence type="ECO:0000313" key="3">
    <source>
        <dbReference type="EMBL" id="CAB4641345.1"/>
    </source>
</evidence>
<dbReference type="EMBL" id="CAEZWE010000002">
    <property type="protein sequence ID" value="CAB4641345.1"/>
    <property type="molecule type" value="Genomic_DNA"/>
</dbReference>
<organism evidence="3">
    <name type="scientific">freshwater metagenome</name>
    <dbReference type="NCBI Taxonomy" id="449393"/>
    <lineage>
        <taxon>unclassified sequences</taxon>
        <taxon>metagenomes</taxon>
        <taxon>ecological metagenomes</taxon>
    </lineage>
</organism>
<keyword evidence="1" id="KW-1133">Transmembrane helix</keyword>
<gene>
    <name evidence="2" type="ORF">UFOPK1572_00064</name>
    <name evidence="3" type="ORF">UFOPK2169_00103</name>
</gene>
<protein>
    <submittedName>
        <fullName evidence="3">Unannotated protein</fullName>
    </submittedName>
</protein>
<evidence type="ECO:0000313" key="2">
    <source>
        <dbReference type="EMBL" id="CAB4549521.1"/>
    </source>
</evidence>
<name>A0A6J6JYL8_9ZZZZ</name>